<dbReference type="GO" id="GO:0050660">
    <property type="term" value="F:flavin adenine dinucleotide binding"/>
    <property type="evidence" value="ECO:0007669"/>
    <property type="project" value="InterPro"/>
</dbReference>
<dbReference type="EMBL" id="MU150291">
    <property type="protein sequence ID" value="KAF9460958.1"/>
    <property type="molecule type" value="Genomic_DNA"/>
</dbReference>
<dbReference type="OrthoDB" id="269227at2759"/>
<dbReference type="GO" id="GO:0016614">
    <property type="term" value="F:oxidoreductase activity, acting on CH-OH group of donors"/>
    <property type="evidence" value="ECO:0007669"/>
    <property type="project" value="InterPro"/>
</dbReference>
<comment type="cofactor">
    <cofactor evidence="1">
        <name>FAD</name>
        <dbReference type="ChEBI" id="CHEBI:57692"/>
    </cofactor>
</comment>
<evidence type="ECO:0000313" key="7">
    <source>
        <dbReference type="Proteomes" id="UP000807353"/>
    </source>
</evidence>
<gene>
    <name evidence="6" type="ORF">BDZ94DRAFT_1168669</name>
</gene>
<dbReference type="InterPro" id="IPR036188">
    <property type="entry name" value="FAD/NAD-bd_sf"/>
</dbReference>
<keyword evidence="3" id="KW-0285">Flavoprotein</keyword>
<accession>A0A9P6CHJ2</accession>
<dbReference type="AlphaFoldDB" id="A0A9P6CHJ2"/>
<organism evidence="6 7">
    <name type="scientific">Collybia nuda</name>
    <dbReference type="NCBI Taxonomy" id="64659"/>
    <lineage>
        <taxon>Eukaryota</taxon>
        <taxon>Fungi</taxon>
        <taxon>Dikarya</taxon>
        <taxon>Basidiomycota</taxon>
        <taxon>Agaricomycotina</taxon>
        <taxon>Agaricomycetes</taxon>
        <taxon>Agaricomycetidae</taxon>
        <taxon>Agaricales</taxon>
        <taxon>Tricholomatineae</taxon>
        <taxon>Clitocybaceae</taxon>
        <taxon>Collybia</taxon>
    </lineage>
</organism>
<dbReference type="Gene3D" id="3.30.560.10">
    <property type="entry name" value="Glucose Oxidase, domain 3"/>
    <property type="match status" value="1"/>
</dbReference>
<dbReference type="Gene3D" id="3.50.50.60">
    <property type="entry name" value="FAD/NAD(P)-binding domain"/>
    <property type="match status" value="1"/>
</dbReference>
<dbReference type="Proteomes" id="UP000807353">
    <property type="component" value="Unassembled WGS sequence"/>
</dbReference>
<comment type="similarity">
    <text evidence="2">Belongs to the GMC oxidoreductase family.</text>
</comment>
<dbReference type="InterPro" id="IPR000172">
    <property type="entry name" value="GMC_OxRdtase_N"/>
</dbReference>
<protein>
    <submittedName>
        <fullName evidence="6">GMC oxidoreductase-domain-containing protein</fullName>
    </submittedName>
</protein>
<dbReference type="PANTHER" id="PTHR11552:SF147">
    <property type="entry name" value="CHOLINE DEHYDROGENASE, MITOCHONDRIAL"/>
    <property type="match status" value="1"/>
</dbReference>
<reference evidence="6" key="1">
    <citation type="submission" date="2020-11" db="EMBL/GenBank/DDBJ databases">
        <authorList>
            <consortium name="DOE Joint Genome Institute"/>
            <person name="Ahrendt S."/>
            <person name="Riley R."/>
            <person name="Andreopoulos W."/>
            <person name="Labutti K."/>
            <person name="Pangilinan J."/>
            <person name="Ruiz-Duenas F.J."/>
            <person name="Barrasa J.M."/>
            <person name="Sanchez-Garcia M."/>
            <person name="Camarero S."/>
            <person name="Miyauchi S."/>
            <person name="Serrano A."/>
            <person name="Linde D."/>
            <person name="Babiker R."/>
            <person name="Drula E."/>
            <person name="Ayuso-Fernandez I."/>
            <person name="Pacheco R."/>
            <person name="Padilla G."/>
            <person name="Ferreira P."/>
            <person name="Barriuso J."/>
            <person name="Kellner H."/>
            <person name="Castanera R."/>
            <person name="Alfaro M."/>
            <person name="Ramirez L."/>
            <person name="Pisabarro A.G."/>
            <person name="Kuo A."/>
            <person name="Tritt A."/>
            <person name="Lipzen A."/>
            <person name="He G."/>
            <person name="Yan M."/>
            <person name="Ng V."/>
            <person name="Cullen D."/>
            <person name="Martin F."/>
            <person name="Rosso M.-N."/>
            <person name="Henrissat B."/>
            <person name="Hibbett D."/>
            <person name="Martinez A.T."/>
            <person name="Grigoriev I.V."/>
        </authorList>
    </citation>
    <scope>NUCLEOTIDE SEQUENCE</scope>
    <source>
        <strain evidence="6">CBS 247.69</strain>
    </source>
</reference>
<proteinExistence type="inferred from homology"/>
<evidence type="ECO:0000256" key="3">
    <source>
        <dbReference type="ARBA" id="ARBA00022630"/>
    </source>
</evidence>
<evidence type="ECO:0000259" key="5">
    <source>
        <dbReference type="Pfam" id="PF00732"/>
    </source>
</evidence>
<name>A0A9P6CHJ2_9AGAR</name>
<sequence length="275" mass="29817">MHLLDAQVLDVFASLAISAVPVLDLNTRAGDNAAGVNAPSFTMNEDHTRSSVYQRLLDVQKAKSGQLQFSLNTLATKVLTCEGEGGRPKAYGVTIAPGASLPIASTFTGKAELDLKNITVRREVIISAGTFQSPQLLSGIGDTEQLSAHGIDTVVNLPGVGANLQDHDEVCVIWRMKSNYSLFNGCTFGSDPTQDPCLNYWENIGHSNLYAFGTSFDAITTKSSPDLSAPNVLTYFAPAFFRGFFRGESSKQTLYSQQLICIIFYLDRVCTRDRG</sequence>
<evidence type="ECO:0000313" key="6">
    <source>
        <dbReference type="EMBL" id="KAF9460958.1"/>
    </source>
</evidence>
<keyword evidence="7" id="KW-1185">Reference proteome</keyword>
<evidence type="ECO:0000256" key="2">
    <source>
        <dbReference type="ARBA" id="ARBA00010790"/>
    </source>
</evidence>
<dbReference type="InterPro" id="IPR012132">
    <property type="entry name" value="GMC_OxRdtase"/>
</dbReference>
<evidence type="ECO:0000256" key="4">
    <source>
        <dbReference type="ARBA" id="ARBA00022827"/>
    </source>
</evidence>
<dbReference type="PANTHER" id="PTHR11552">
    <property type="entry name" value="GLUCOSE-METHANOL-CHOLINE GMC OXIDOREDUCTASE"/>
    <property type="match status" value="1"/>
</dbReference>
<dbReference type="Pfam" id="PF00732">
    <property type="entry name" value="GMC_oxred_N"/>
    <property type="match status" value="1"/>
</dbReference>
<comment type="caution">
    <text evidence="6">The sequence shown here is derived from an EMBL/GenBank/DDBJ whole genome shotgun (WGS) entry which is preliminary data.</text>
</comment>
<evidence type="ECO:0000256" key="1">
    <source>
        <dbReference type="ARBA" id="ARBA00001974"/>
    </source>
</evidence>
<feature type="domain" description="Glucose-methanol-choline oxidoreductase N-terminal" evidence="5">
    <location>
        <begin position="44"/>
        <end position="167"/>
    </location>
</feature>
<keyword evidence="4" id="KW-0274">FAD</keyword>
<dbReference type="SUPFAM" id="SSF51905">
    <property type="entry name" value="FAD/NAD(P)-binding domain"/>
    <property type="match status" value="1"/>
</dbReference>